<sequence>MEITQLATALVTLIGVVVVALVAVVPHVMDLEQGAH</sequence>
<evidence type="ECO:0000256" key="1">
    <source>
        <dbReference type="SAM" id="Phobius"/>
    </source>
</evidence>
<dbReference type="EMBL" id="LT629799">
    <property type="protein sequence ID" value="SDV00586.1"/>
    <property type="molecule type" value="Genomic_DNA"/>
</dbReference>
<reference evidence="3" key="1">
    <citation type="submission" date="2016-10" db="EMBL/GenBank/DDBJ databases">
        <authorList>
            <person name="Varghese N."/>
            <person name="Submissions S."/>
        </authorList>
    </citation>
    <scope>NUCLEOTIDE SEQUENCE [LARGE SCALE GENOMIC DNA]</scope>
    <source>
        <strain evidence="3">DSM 21743</strain>
    </source>
</reference>
<evidence type="ECO:0000313" key="3">
    <source>
        <dbReference type="Proteomes" id="UP000198825"/>
    </source>
</evidence>
<keyword evidence="1" id="KW-1133">Transmembrane helix</keyword>
<keyword evidence="1" id="KW-0812">Transmembrane</keyword>
<dbReference type="Proteomes" id="UP000198825">
    <property type="component" value="Chromosome I"/>
</dbReference>
<evidence type="ECO:0000313" key="2">
    <source>
        <dbReference type="EMBL" id="SDV00586.1"/>
    </source>
</evidence>
<organism evidence="2 3">
    <name type="scientific">Microlunatus sagamiharensis</name>
    <dbReference type="NCBI Taxonomy" id="546874"/>
    <lineage>
        <taxon>Bacteria</taxon>
        <taxon>Bacillati</taxon>
        <taxon>Actinomycetota</taxon>
        <taxon>Actinomycetes</taxon>
        <taxon>Propionibacteriales</taxon>
        <taxon>Propionibacteriaceae</taxon>
        <taxon>Microlunatus</taxon>
    </lineage>
</organism>
<keyword evidence="1" id="KW-0472">Membrane</keyword>
<accession>A0A1H2N724</accession>
<protein>
    <submittedName>
        <fullName evidence="2">Uncharacterized protein</fullName>
    </submittedName>
</protein>
<proteinExistence type="predicted"/>
<feature type="transmembrane region" description="Helical" evidence="1">
    <location>
        <begin position="6"/>
        <end position="29"/>
    </location>
</feature>
<keyword evidence="3" id="KW-1185">Reference proteome</keyword>
<dbReference type="AlphaFoldDB" id="A0A1H2N724"/>
<gene>
    <name evidence="2" type="ORF">SAMN04488544_3341</name>
</gene>
<name>A0A1H2N724_9ACTN</name>